<proteinExistence type="predicted"/>
<sequence>MSIRSIIARPTPDGYAGRYVHSHGHPSQRVPILLTSVQGHFAGNTEAAARYYLDEHPAGWSRLGAAFTTPLGPVALGPDSNQCYCHGTWDDGPNLLTQDDVDPLWHEWIYLMRADGLQIIRTDWRKCTQADWASHLLPWTTHPTAPLPATLR</sequence>
<name>A0A2V4N7A7_9ACTN</name>
<dbReference type="EMBL" id="PYBW01000188">
    <property type="protein sequence ID" value="PYC66039.1"/>
    <property type="molecule type" value="Genomic_DNA"/>
</dbReference>
<dbReference type="OrthoDB" id="4197329at2"/>
<evidence type="ECO:0000313" key="1">
    <source>
        <dbReference type="EMBL" id="PYC66039.1"/>
    </source>
</evidence>
<accession>A0A2V4N7A7</accession>
<dbReference type="Proteomes" id="UP000248039">
    <property type="component" value="Unassembled WGS sequence"/>
</dbReference>
<evidence type="ECO:0000313" key="2">
    <source>
        <dbReference type="Proteomes" id="UP000248039"/>
    </source>
</evidence>
<dbReference type="AlphaFoldDB" id="A0A2V4N7A7"/>
<organism evidence="1 2">
    <name type="scientific">Streptomyces tateyamensis</name>
    <dbReference type="NCBI Taxonomy" id="565073"/>
    <lineage>
        <taxon>Bacteria</taxon>
        <taxon>Bacillati</taxon>
        <taxon>Actinomycetota</taxon>
        <taxon>Actinomycetes</taxon>
        <taxon>Kitasatosporales</taxon>
        <taxon>Streptomycetaceae</taxon>
        <taxon>Streptomyces</taxon>
    </lineage>
</organism>
<protein>
    <submittedName>
        <fullName evidence="1">Uncharacterized protein</fullName>
    </submittedName>
</protein>
<dbReference type="RefSeq" id="WP_110673407.1">
    <property type="nucleotide sequence ID" value="NZ_PYBW01000188.1"/>
</dbReference>
<gene>
    <name evidence="1" type="ORF">C7C46_31865</name>
</gene>
<keyword evidence="2" id="KW-1185">Reference proteome</keyword>
<comment type="caution">
    <text evidence="1">The sequence shown here is derived from an EMBL/GenBank/DDBJ whole genome shotgun (WGS) entry which is preliminary data.</text>
</comment>
<reference evidence="1 2" key="1">
    <citation type="submission" date="2018-03" db="EMBL/GenBank/DDBJ databases">
        <title>Bioinformatic expansion and discovery of thiopeptide antibiotics.</title>
        <authorList>
            <person name="Schwalen C.J."/>
            <person name="Hudson G.A."/>
            <person name="Mitchell D.A."/>
        </authorList>
    </citation>
    <scope>NUCLEOTIDE SEQUENCE [LARGE SCALE GENOMIC DNA]</scope>
    <source>
        <strain evidence="1 2">ATCC 21389</strain>
    </source>
</reference>